<feature type="transmembrane region" description="Helical" evidence="1">
    <location>
        <begin position="54"/>
        <end position="80"/>
    </location>
</feature>
<evidence type="ECO:0000256" key="1">
    <source>
        <dbReference type="SAM" id="Phobius"/>
    </source>
</evidence>
<proteinExistence type="predicted"/>
<reference evidence="3" key="2">
    <citation type="submission" date="2020-09" db="EMBL/GenBank/DDBJ databases">
        <authorList>
            <person name="Sun Q."/>
            <person name="Zhou Y."/>
        </authorList>
    </citation>
    <scope>NUCLEOTIDE SEQUENCE</scope>
    <source>
        <strain evidence="3">CGMCC 1.12726</strain>
    </source>
</reference>
<dbReference type="InterPro" id="IPR051311">
    <property type="entry name" value="DedA_domain"/>
</dbReference>
<protein>
    <submittedName>
        <fullName evidence="3">Membrane protein</fullName>
    </submittedName>
</protein>
<dbReference type="AlphaFoldDB" id="A0A917CE30"/>
<sequence length="202" mass="22145">MALFKNLYERAILWAAHPHAERYLGGLSFIEAIFFPVMPEVMMGPMCLAKPTQAYRYATISMVGGLAGSLVGYGLGYFAYETISPLLSEGMRTGIDAWVQTLRTQMNEHWLTMLGALVIAALQPVIPMKVVTWAAGIVGIPIGPYLACMAIGRGKRLYLLAAAIRWGGEKAEAALRRYSEWLGWAAMALIAAAVAAYWIWKA</sequence>
<evidence type="ECO:0000313" key="4">
    <source>
        <dbReference type="Proteomes" id="UP000632858"/>
    </source>
</evidence>
<dbReference type="PANTHER" id="PTHR42709:SF11">
    <property type="entry name" value="DEDA FAMILY PROTEIN"/>
    <property type="match status" value="1"/>
</dbReference>
<gene>
    <name evidence="3" type="ORF">GCM10010960_03200</name>
</gene>
<dbReference type="EMBL" id="BMFO01000001">
    <property type="protein sequence ID" value="GGF84518.1"/>
    <property type="molecule type" value="Genomic_DNA"/>
</dbReference>
<dbReference type="InterPro" id="IPR032816">
    <property type="entry name" value="VTT_dom"/>
</dbReference>
<keyword evidence="1" id="KW-0472">Membrane</keyword>
<keyword evidence="1" id="KW-0812">Transmembrane</keyword>
<reference evidence="3" key="1">
    <citation type="journal article" date="2014" name="Int. J. Syst. Evol. Microbiol.">
        <title>Complete genome sequence of Corynebacterium casei LMG S-19264T (=DSM 44701T), isolated from a smear-ripened cheese.</title>
        <authorList>
            <consortium name="US DOE Joint Genome Institute (JGI-PGF)"/>
            <person name="Walter F."/>
            <person name="Albersmeier A."/>
            <person name="Kalinowski J."/>
            <person name="Ruckert C."/>
        </authorList>
    </citation>
    <scope>NUCLEOTIDE SEQUENCE</scope>
    <source>
        <strain evidence="3">CGMCC 1.12726</strain>
    </source>
</reference>
<dbReference type="Proteomes" id="UP000632858">
    <property type="component" value="Unassembled WGS sequence"/>
</dbReference>
<keyword evidence="4" id="KW-1185">Reference proteome</keyword>
<accession>A0A917CE30</accession>
<organism evidence="3 4">
    <name type="scientific">Arenimonas maotaiensis</name>
    <dbReference type="NCBI Taxonomy" id="1446479"/>
    <lineage>
        <taxon>Bacteria</taxon>
        <taxon>Pseudomonadati</taxon>
        <taxon>Pseudomonadota</taxon>
        <taxon>Gammaproteobacteria</taxon>
        <taxon>Lysobacterales</taxon>
        <taxon>Lysobacteraceae</taxon>
        <taxon>Arenimonas</taxon>
    </lineage>
</organism>
<keyword evidence="1" id="KW-1133">Transmembrane helix</keyword>
<feature type="domain" description="VTT" evidence="2">
    <location>
        <begin position="58"/>
        <end position="162"/>
    </location>
</feature>
<dbReference type="GO" id="GO:0005886">
    <property type="term" value="C:plasma membrane"/>
    <property type="evidence" value="ECO:0007669"/>
    <property type="project" value="TreeGrafter"/>
</dbReference>
<name>A0A917CE30_9GAMM</name>
<dbReference type="PANTHER" id="PTHR42709">
    <property type="entry name" value="ALKALINE PHOSPHATASE LIKE PROTEIN"/>
    <property type="match status" value="1"/>
</dbReference>
<feature type="transmembrane region" description="Helical" evidence="1">
    <location>
        <begin position="23"/>
        <end position="42"/>
    </location>
</feature>
<dbReference type="Pfam" id="PF09335">
    <property type="entry name" value="VTT_dom"/>
    <property type="match status" value="1"/>
</dbReference>
<evidence type="ECO:0000259" key="2">
    <source>
        <dbReference type="Pfam" id="PF09335"/>
    </source>
</evidence>
<comment type="caution">
    <text evidence="3">The sequence shown here is derived from an EMBL/GenBank/DDBJ whole genome shotgun (WGS) entry which is preliminary data.</text>
</comment>
<feature type="transmembrane region" description="Helical" evidence="1">
    <location>
        <begin position="181"/>
        <end position="200"/>
    </location>
</feature>
<dbReference type="RefSeq" id="WP_188447053.1">
    <property type="nucleotide sequence ID" value="NZ_BMFO01000001.1"/>
</dbReference>
<evidence type="ECO:0000313" key="3">
    <source>
        <dbReference type="EMBL" id="GGF84518.1"/>
    </source>
</evidence>
<feature type="transmembrane region" description="Helical" evidence="1">
    <location>
        <begin position="133"/>
        <end position="152"/>
    </location>
</feature>
<feature type="transmembrane region" description="Helical" evidence="1">
    <location>
        <begin position="109"/>
        <end position="126"/>
    </location>
</feature>